<gene>
    <name evidence="4" type="ORF">CFIMG_006092RA</name>
</gene>
<feature type="region of interest" description="Disordered" evidence="2">
    <location>
        <begin position="391"/>
        <end position="473"/>
    </location>
</feature>
<feature type="region of interest" description="Disordered" evidence="2">
    <location>
        <begin position="140"/>
        <end position="176"/>
    </location>
</feature>
<evidence type="ECO:0000313" key="5">
    <source>
        <dbReference type="Proteomes" id="UP000222788"/>
    </source>
</evidence>
<protein>
    <recommendedName>
        <fullName evidence="3">HTH CENPB-type domain-containing protein</fullName>
    </recommendedName>
</protein>
<sequence>MEHSSQMTSNCPYPTTPSWVDMGNSYPANGLSEYGAYPYVGPAHGLPLSSESLGRSIPPPTLPPLSLHHSSSQQNHSPSHHSHNSQEHPHHHQVSHHTSAPLPSPASESAAHQHPQTLPNLVMPTHSPWPSMLAGSMNTSPYSASPMLMAQPDKARHARSRQAKSSGRGPRKMLSNEDKHRMWLFHQKNPGKKQTEIGDMFGVERSTVSKVLCKKKRDLKLPDQKMGRGQQSSQSRPQLPDIEGVLGTWAQDMISQGSPPTDQDLLDHANRLLSTTQRGASNKKAAPGLDHHWLKNFKQRYGLASSPIVPSPQQRLPDIGSVGGETQRMSISHLADPAMTSSSSSPTNTSVPTHLSSSQDHQQRDVHGREAYPGSYYDVGVGIGVGYPKTVSSSQGSMTSEGEFSFSPHSDGGALMSSTDSRFQRPRSQTYPVVPGIDYGEAPGGPDSHGQPVGPKYHGSVEASPSRSHGAVNYPIDPQVRRIASNNSMYSAPPTSSQQPNNAQAVSPLHGASTTEVPGTPTAEDARKALETALSYAQKSSANTHDLLMVVRFFHDLGIHMDQEFEQLALTSLKQMSGNEVVMTSQ</sequence>
<feature type="compositionally biased region" description="Basic residues" evidence="2">
    <location>
        <begin position="78"/>
        <end position="95"/>
    </location>
</feature>
<evidence type="ECO:0000256" key="2">
    <source>
        <dbReference type="SAM" id="MobiDB-lite"/>
    </source>
</evidence>
<feature type="region of interest" description="Disordered" evidence="2">
    <location>
        <begin position="219"/>
        <end position="240"/>
    </location>
</feature>
<dbReference type="Pfam" id="PF03221">
    <property type="entry name" value="HTH_Tnp_Tc5"/>
    <property type="match status" value="1"/>
</dbReference>
<evidence type="ECO:0000256" key="1">
    <source>
        <dbReference type="ARBA" id="ARBA00023125"/>
    </source>
</evidence>
<comment type="caution">
    <text evidence="4">The sequence shown here is derived from an EMBL/GenBank/DDBJ whole genome shotgun (WGS) entry which is preliminary data.</text>
</comment>
<dbReference type="SUPFAM" id="SSF46689">
    <property type="entry name" value="Homeodomain-like"/>
    <property type="match status" value="2"/>
</dbReference>
<proteinExistence type="predicted"/>
<feature type="region of interest" description="Disordered" evidence="2">
    <location>
        <begin position="51"/>
        <end position="125"/>
    </location>
</feature>
<dbReference type="Proteomes" id="UP000222788">
    <property type="component" value="Unassembled WGS sequence"/>
</dbReference>
<accession>A0A2C5W4Z5</accession>
<dbReference type="OrthoDB" id="9909311at2759"/>
<organism evidence="4 5">
    <name type="scientific">Ceratocystis fimbriata CBS 114723</name>
    <dbReference type="NCBI Taxonomy" id="1035309"/>
    <lineage>
        <taxon>Eukaryota</taxon>
        <taxon>Fungi</taxon>
        <taxon>Dikarya</taxon>
        <taxon>Ascomycota</taxon>
        <taxon>Pezizomycotina</taxon>
        <taxon>Sordariomycetes</taxon>
        <taxon>Hypocreomycetidae</taxon>
        <taxon>Microascales</taxon>
        <taxon>Ceratocystidaceae</taxon>
        <taxon>Ceratocystis</taxon>
    </lineage>
</organism>
<dbReference type="Gene3D" id="1.10.10.60">
    <property type="entry name" value="Homeodomain-like"/>
    <property type="match status" value="1"/>
</dbReference>
<feature type="region of interest" description="Disordered" evidence="2">
    <location>
        <begin position="335"/>
        <end position="366"/>
    </location>
</feature>
<dbReference type="InterPro" id="IPR009057">
    <property type="entry name" value="Homeodomain-like_sf"/>
</dbReference>
<keyword evidence="1" id="KW-0238">DNA-binding</keyword>
<feature type="compositionally biased region" description="Polar residues" evidence="2">
    <location>
        <begin position="416"/>
        <end position="431"/>
    </location>
</feature>
<feature type="compositionally biased region" description="Low complexity" evidence="2">
    <location>
        <begin position="96"/>
        <end position="110"/>
    </location>
</feature>
<feature type="compositionally biased region" description="Low complexity" evidence="2">
    <location>
        <begin position="64"/>
        <end position="77"/>
    </location>
</feature>
<feature type="compositionally biased region" description="Low complexity" evidence="2">
    <location>
        <begin position="340"/>
        <end position="353"/>
    </location>
</feature>
<feature type="domain" description="HTH CENPB-type" evidence="3">
    <location>
        <begin position="230"/>
        <end position="307"/>
    </location>
</feature>
<reference evidence="4 5" key="1">
    <citation type="journal article" date="2013" name="Fungal Biol.">
        <title>Analysis of microsatellite markers in the genome of the plant pathogen Ceratocystis fimbriata.</title>
        <authorList>
            <person name="Simpson M.C."/>
            <person name="Wilken P.M."/>
            <person name="Coetzee M.P."/>
            <person name="Wingfield M.J."/>
            <person name="Wingfield B.D."/>
        </authorList>
    </citation>
    <scope>NUCLEOTIDE SEQUENCE [LARGE SCALE GENOMIC DNA]</scope>
    <source>
        <strain evidence="4 5">CBS 114723</strain>
    </source>
</reference>
<feature type="region of interest" description="Disordered" evidence="2">
    <location>
        <begin position="487"/>
        <end position="521"/>
    </location>
</feature>
<keyword evidence="5" id="KW-1185">Reference proteome</keyword>
<dbReference type="GO" id="GO:0003677">
    <property type="term" value="F:DNA binding"/>
    <property type="evidence" value="ECO:0007669"/>
    <property type="project" value="UniProtKB-KW"/>
</dbReference>
<evidence type="ECO:0000259" key="3">
    <source>
        <dbReference type="PROSITE" id="PS51253"/>
    </source>
</evidence>
<reference evidence="4 5" key="2">
    <citation type="journal article" date="2013" name="IMA Fungus">
        <title>IMA Genome-F 1: Ceratocystis fimbriata: Draft nuclear genome sequence for the plant pathogen, Ceratocystis fimbriata.</title>
        <authorList>
            <person name="Wilken P.M."/>
            <person name="Steenkamp E.T."/>
            <person name="Wingfield M.J."/>
            <person name="de Beer Z.W."/>
            <person name="Wingfield B.D."/>
        </authorList>
    </citation>
    <scope>NUCLEOTIDE SEQUENCE [LARGE SCALE GENOMIC DNA]</scope>
    <source>
        <strain evidence="4 5">CBS 114723</strain>
    </source>
</reference>
<evidence type="ECO:0000313" key="4">
    <source>
        <dbReference type="EMBL" id="PHH49709.1"/>
    </source>
</evidence>
<dbReference type="InterPro" id="IPR006600">
    <property type="entry name" value="HTH_CenpB_DNA-bd_dom"/>
</dbReference>
<feature type="compositionally biased region" description="Polar residues" evidence="2">
    <location>
        <begin position="487"/>
        <end position="505"/>
    </location>
</feature>
<dbReference type="AlphaFoldDB" id="A0A2C5W4Z5"/>
<feature type="compositionally biased region" description="Polar residues" evidence="2">
    <location>
        <begin position="391"/>
        <end position="402"/>
    </location>
</feature>
<dbReference type="STRING" id="1035309.A0A2C5W4Z5"/>
<dbReference type="EMBL" id="APWK03000173">
    <property type="protein sequence ID" value="PHH49709.1"/>
    <property type="molecule type" value="Genomic_DNA"/>
</dbReference>
<dbReference type="PROSITE" id="PS51253">
    <property type="entry name" value="HTH_CENPB"/>
    <property type="match status" value="1"/>
</dbReference>
<name>A0A2C5W4Z5_9PEZI</name>